<dbReference type="OrthoDB" id="9986409at2759"/>
<feature type="transmembrane region" description="Helical" evidence="2">
    <location>
        <begin position="336"/>
        <end position="354"/>
    </location>
</feature>
<gene>
    <name evidence="3" type="ORF">INT44_000218</name>
</gene>
<reference evidence="3" key="1">
    <citation type="submission" date="2020-12" db="EMBL/GenBank/DDBJ databases">
        <title>Metabolic potential, ecology and presence of endohyphal bacteria is reflected in genomic diversity of Mucoromycotina.</title>
        <authorList>
            <person name="Muszewska A."/>
            <person name="Okrasinska A."/>
            <person name="Steczkiewicz K."/>
            <person name="Drgas O."/>
            <person name="Orlowska M."/>
            <person name="Perlinska-Lenart U."/>
            <person name="Aleksandrzak-Piekarczyk T."/>
            <person name="Szatraj K."/>
            <person name="Zielenkiewicz U."/>
            <person name="Pilsyk S."/>
            <person name="Malc E."/>
            <person name="Mieczkowski P."/>
            <person name="Kruszewska J.S."/>
            <person name="Biernat P."/>
            <person name="Pawlowska J."/>
        </authorList>
    </citation>
    <scope>NUCLEOTIDE SEQUENCE</scope>
    <source>
        <strain evidence="3">WA0000051536</strain>
    </source>
</reference>
<proteinExistence type="predicted"/>
<dbReference type="Proteomes" id="UP000612746">
    <property type="component" value="Unassembled WGS sequence"/>
</dbReference>
<evidence type="ECO:0000313" key="4">
    <source>
        <dbReference type="Proteomes" id="UP000612746"/>
    </source>
</evidence>
<comment type="caution">
    <text evidence="3">The sequence shown here is derived from an EMBL/GenBank/DDBJ whole genome shotgun (WGS) entry which is preliminary data.</text>
</comment>
<feature type="transmembrane region" description="Helical" evidence="2">
    <location>
        <begin position="281"/>
        <end position="299"/>
    </location>
</feature>
<protein>
    <submittedName>
        <fullName evidence="3">Uncharacterized protein</fullName>
    </submittedName>
</protein>
<dbReference type="EMBL" id="JAEPRA010000014">
    <property type="protein sequence ID" value="KAG2175740.1"/>
    <property type="molecule type" value="Genomic_DNA"/>
</dbReference>
<feature type="transmembrane region" description="Helical" evidence="2">
    <location>
        <begin position="366"/>
        <end position="388"/>
    </location>
</feature>
<keyword evidence="2" id="KW-1133">Transmembrane helix</keyword>
<keyword evidence="2" id="KW-0472">Membrane</keyword>
<feature type="transmembrane region" description="Helical" evidence="2">
    <location>
        <begin position="395"/>
        <end position="420"/>
    </location>
</feature>
<feature type="transmembrane region" description="Helical" evidence="2">
    <location>
        <begin position="186"/>
        <end position="204"/>
    </location>
</feature>
<organism evidence="3 4">
    <name type="scientific">Umbelopsis vinacea</name>
    <dbReference type="NCBI Taxonomy" id="44442"/>
    <lineage>
        <taxon>Eukaryota</taxon>
        <taxon>Fungi</taxon>
        <taxon>Fungi incertae sedis</taxon>
        <taxon>Mucoromycota</taxon>
        <taxon>Mucoromycotina</taxon>
        <taxon>Umbelopsidomycetes</taxon>
        <taxon>Umbelopsidales</taxon>
        <taxon>Umbelopsidaceae</taxon>
        <taxon>Umbelopsis</taxon>
    </lineage>
</organism>
<dbReference type="AlphaFoldDB" id="A0A8H7PL70"/>
<evidence type="ECO:0000256" key="2">
    <source>
        <dbReference type="SAM" id="Phobius"/>
    </source>
</evidence>
<feature type="transmembrane region" description="Helical" evidence="2">
    <location>
        <begin position="305"/>
        <end position="324"/>
    </location>
</feature>
<sequence length="431" mass="49023">MATIKHRAASGKVASVEPPVPEKPQPTSVFDSKTYSPYIIYLSTSFLLTVIIYVAAFWNTQWSDVFNSHPARGEMGLGKFIIKGVRFDQNGVRTAFAYPWRLATTTTAARISTWLGYAIHQLGQFYILANVQWLSSTGQIKAKWSSQYQWWNWQMLYLNVAMVFYKCIQGHIWYEGLAVDVPEGTAMGAVIAILIGAIIIEIPYRGLFFGRCKRLPVPHFNDVITFAKRYHGYMISFGIVYDFHYHPMEATVGHLGGFFYQFLLFWQSTSFLHYSHRNKNWTLLLEVWVLIHGTITALSQPGVGWQIFLFGFSVIFLVNQIWGIPAIRRLSTRSRTLAITAAYAAFIALAYYGFRENKAYYRMTFIPVTEFAFAIVVILMGSVTAAIVKRLQNIWVIGSLIASVYMLADGFMIYTLALILSGGKVTVYNDY</sequence>
<feature type="transmembrane region" description="Helical" evidence="2">
    <location>
        <begin position="156"/>
        <end position="174"/>
    </location>
</feature>
<feature type="region of interest" description="Disordered" evidence="1">
    <location>
        <begin position="1"/>
        <end position="27"/>
    </location>
</feature>
<feature type="transmembrane region" description="Helical" evidence="2">
    <location>
        <begin position="38"/>
        <end position="58"/>
    </location>
</feature>
<evidence type="ECO:0000256" key="1">
    <source>
        <dbReference type="SAM" id="MobiDB-lite"/>
    </source>
</evidence>
<keyword evidence="2" id="KW-0812">Transmembrane</keyword>
<accession>A0A8H7PL70</accession>
<name>A0A8H7PL70_9FUNG</name>
<evidence type="ECO:0000313" key="3">
    <source>
        <dbReference type="EMBL" id="KAG2175740.1"/>
    </source>
</evidence>
<keyword evidence="4" id="KW-1185">Reference proteome</keyword>